<dbReference type="GO" id="GO:0003700">
    <property type="term" value="F:DNA-binding transcription factor activity"/>
    <property type="evidence" value="ECO:0007669"/>
    <property type="project" value="InterPro"/>
</dbReference>
<keyword evidence="6" id="KW-0539">Nucleus</keyword>
<dbReference type="STRING" id="1314790.A0A1Y1YQV4"/>
<feature type="domain" description="HSF-type DNA-binding" evidence="9">
    <location>
        <begin position="33"/>
        <end position="136"/>
    </location>
</feature>
<dbReference type="Pfam" id="PF00447">
    <property type="entry name" value="HSF_DNA-bind"/>
    <property type="match status" value="1"/>
</dbReference>
<name>A0A1Y1YQV4_9FUNG</name>
<comment type="caution">
    <text evidence="10">The sequence shown here is derived from an EMBL/GenBank/DDBJ whole genome shotgun (WGS) entry which is preliminary data.</text>
</comment>
<comment type="subcellular location">
    <subcellularLocation>
        <location evidence="1">Nucleus</location>
    </subcellularLocation>
</comment>
<dbReference type="InParanoid" id="A0A1Y1YQV4"/>
<evidence type="ECO:0000256" key="1">
    <source>
        <dbReference type="ARBA" id="ARBA00004123"/>
    </source>
</evidence>
<evidence type="ECO:0000313" key="10">
    <source>
        <dbReference type="EMBL" id="ORY00418.1"/>
    </source>
</evidence>
<dbReference type="PANTHER" id="PTHR10015">
    <property type="entry name" value="HEAT SHOCK TRANSCRIPTION FACTOR"/>
    <property type="match status" value="1"/>
</dbReference>
<dbReference type="InterPro" id="IPR036388">
    <property type="entry name" value="WH-like_DNA-bd_sf"/>
</dbReference>
<keyword evidence="4 10" id="KW-0238">DNA-binding</keyword>
<evidence type="ECO:0000256" key="3">
    <source>
        <dbReference type="ARBA" id="ARBA00023015"/>
    </source>
</evidence>
<proteinExistence type="inferred from homology"/>
<evidence type="ECO:0000259" key="9">
    <source>
        <dbReference type="SMART" id="SM00415"/>
    </source>
</evidence>
<keyword evidence="5" id="KW-0804">Transcription</keyword>
<evidence type="ECO:0000256" key="5">
    <source>
        <dbReference type="ARBA" id="ARBA00023163"/>
    </source>
</evidence>
<dbReference type="SUPFAM" id="SSF46785">
    <property type="entry name" value="Winged helix' DNA-binding domain"/>
    <property type="match status" value="1"/>
</dbReference>
<dbReference type="OrthoDB" id="60033at2759"/>
<dbReference type="PRINTS" id="PR00056">
    <property type="entry name" value="HSFDOMAIN"/>
</dbReference>
<dbReference type="AlphaFoldDB" id="A0A1Y1YQV4"/>
<dbReference type="GO" id="GO:0043565">
    <property type="term" value="F:sequence-specific DNA binding"/>
    <property type="evidence" value="ECO:0007669"/>
    <property type="project" value="InterPro"/>
</dbReference>
<feature type="region of interest" description="Disordered" evidence="8">
    <location>
        <begin position="134"/>
        <end position="192"/>
    </location>
</feature>
<dbReference type="PANTHER" id="PTHR10015:SF427">
    <property type="entry name" value="HEAT SHOCK FACTOR PROTEIN"/>
    <property type="match status" value="1"/>
</dbReference>
<dbReference type="EMBL" id="MCFE01000083">
    <property type="protein sequence ID" value="ORY00418.1"/>
    <property type="molecule type" value="Genomic_DNA"/>
</dbReference>
<evidence type="ECO:0000256" key="2">
    <source>
        <dbReference type="ARBA" id="ARBA00006403"/>
    </source>
</evidence>
<organism evidence="10 11">
    <name type="scientific">Basidiobolus meristosporus CBS 931.73</name>
    <dbReference type="NCBI Taxonomy" id="1314790"/>
    <lineage>
        <taxon>Eukaryota</taxon>
        <taxon>Fungi</taxon>
        <taxon>Fungi incertae sedis</taxon>
        <taxon>Zoopagomycota</taxon>
        <taxon>Entomophthoromycotina</taxon>
        <taxon>Basidiobolomycetes</taxon>
        <taxon>Basidiobolales</taxon>
        <taxon>Basidiobolaceae</taxon>
        <taxon>Basidiobolus</taxon>
    </lineage>
</organism>
<dbReference type="InterPro" id="IPR000232">
    <property type="entry name" value="HSF_DNA-bd"/>
</dbReference>
<evidence type="ECO:0000256" key="6">
    <source>
        <dbReference type="ARBA" id="ARBA00023242"/>
    </source>
</evidence>
<feature type="compositionally biased region" description="Low complexity" evidence="8">
    <location>
        <begin position="150"/>
        <end position="167"/>
    </location>
</feature>
<evidence type="ECO:0000256" key="4">
    <source>
        <dbReference type="ARBA" id="ARBA00023125"/>
    </source>
</evidence>
<sequence>MKRYNHQHEYTSEMRDKASAFEIRGGDYFDPKDIPHFVLKLYRILEEDRYISYIRWSDSGDSFIIPDGPLLAAVVLPNFYKSSTFTSFVRQLNIYGFRRITDARKAKNPPSQLTSAFAHPYFSRGKVSKLHLIKRKVKRSQRSKSRDTSESSNASASTSTSVDSMPSGVNGRLECPSSDAESLNDNDHPESCNKCNSLREEVQLLRHLLRRYQHMDVSGVQEPLPYTLPVGYEGTMDCVRSAEFPIYSEANTLKLPNWSAEFPIPENTGYDVTPTFFCSENPVHNYDVSITSTHWSSPTNELGYVDQLPSLSVSSGWDTENHEAKQFNIQLSC</sequence>
<dbReference type="GO" id="GO:0005634">
    <property type="term" value="C:nucleus"/>
    <property type="evidence" value="ECO:0007669"/>
    <property type="project" value="UniProtKB-SubCell"/>
</dbReference>
<evidence type="ECO:0000256" key="7">
    <source>
        <dbReference type="RuleBase" id="RU004020"/>
    </source>
</evidence>
<evidence type="ECO:0000256" key="8">
    <source>
        <dbReference type="SAM" id="MobiDB-lite"/>
    </source>
</evidence>
<dbReference type="SMART" id="SM00415">
    <property type="entry name" value="HSF"/>
    <property type="match status" value="1"/>
</dbReference>
<evidence type="ECO:0000313" key="11">
    <source>
        <dbReference type="Proteomes" id="UP000193498"/>
    </source>
</evidence>
<reference evidence="10 11" key="1">
    <citation type="submission" date="2016-07" db="EMBL/GenBank/DDBJ databases">
        <title>Pervasive Adenine N6-methylation of Active Genes in Fungi.</title>
        <authorList>
            <consortium name="DOE Joint Genome Institute"/>
            <person name="Mondo S.J."/>
            <person name="Dannebaum R.O."/>
            <person name="Kuo R.C."/>
            <person name="Labutti K."/>
            <person name="Haridas S."/>
            <person name="Kuo A."/>
            <person name="Salamov A."/>
            <person name="Ahrendt S.R."/>
            <person name="Lipzen A."/>
            <person name="Sullivan W."/>
            <person name="Andreopoulos W.B."/>
            <person name="Clum A."/>
            <person name="Lindquist E."/>
            <person name="Daum C."/>
            <person name="Ramamoorthy G.K."/>
            <person name="Gryganskyi A."/>
            <person name="Culley D."/>
            <person name="Magnuson J.K."/>
            <person name="James T.Y."/>
            <person name="O'Malley M.A."/>
            <person name="Stajich J.E."/>
            <person name="Spatafora J.W."/>
            <person name="Visel A."/>
            <person name="Grigoriev I.V."/>
        </authorList>
    </citation>
    <scope>NUCLEOTIDE SEQUENCE [LARGE SCALE GENOMIC DNA]</scope>
    <source>
        <strain evidence="10 11">CBS 931.73</strain>
    </source>
</reference>
<dbReference type="Proteomes" id="UP000193498">
    <property type="component" value="Unassembled WGS sequence"/>
</dbReference>
<dbReference type="Gene3D" id="1.10.10.10">
    <property type="entry name" value="Winged helix-like DNA-binding domain superfamily/Winged helix DNA-binding domain"/>
    <property type="match status" value="1"/>
</dbReference>
<protein>
    <submittedName>
        <fullName evidence="10">Winged helix DNA-binding domain-containing protein</fullName>
    </submittedName>
</protein>
<dbReference type="InterPro" id="IPR036390">
    <property type="entry name" value="WH_DNA-bd_sf"/>
</dbReference>
<feature type="compositionally biased region" description="Basic residues" evidence="8">
    <location>
        <begin position="134"/>
        <end position="143"/>
    </location>
</feature>
<accession>A0A1Y1YQV4</accession>
<keyword evidence="11" id="KW-1185">Reference proteome</keyword>
<dbReference type="FunFam" id="1.10.10.10:FF:000027">
    <property type="entry name" value="Heat shock transcription factor 1"/>
    <property type="match status" value="1"/>
</dbReference>
<gene>
    <name evidence="10" type="ORF">K493DRAFT_298905</name>
</gene>
<comment type="similarity">
    <text evidence="2 7">Belongs to the HSF family.</text>
</comment>
<keyword evidence="3" id="KW-0805">Transcription regulation</keyword>